<comment type="caution">
    <text evidence="1">The sequence shown here is derived from an EMBL/GenBank/DDBJ whole genome shotgun (WGS) entry which is preliminary data.</text>
</comment>
<dbReference type="EMBL" id="JAHLFP010000048">
    <property type="protein sequence ID" value="MBU3806413.1"/>
    <property type="molecule type" value="Genomic_DNA"/>
</dbReference>
<organism evidence="1 2">
    <name type="scientific">Candidatus Allofournierella pullistercoris</name>
    <dbReference type="NCBI Taxonomy" id="2838597"/>
    <lineage>
        <taxon>Bacteria</taxon>
        <taxon>Bacillati</taxon>
        <taxon>Bacillota</taxon>
        <taxon>Clostridia</taxon>
        <taxon>Eubacteriales</taxon>
        <taxon>Oscillospiraceae</taxon>
        <taxon>Allofournierella</taxon>
    </lineage>
</organism>
<name>A0A948T2U7_9FIRM</name>
<protein>
    <submittedName>
        <fullName evidence="1">Uncharacterized protein</fullName>
    </submittedName>
</protein>
<reference evidence="1" key="2">
    <citation type="submission" date="2021-04" db="EMBL/GenBank/DDBJ databases">
        <authorList>
            <person name="Gilroy R."/>
        </authorList>
    </citation>
    <scope>NUCLEOTIDE SEQUENCE</scope>
    <source>
        <strain evidence="1">B5_2728</strain>
    </source>
</reference>
<dbReference type="Proteomes" id="UP000713596">
    <property type="component" value="Unassembled WGS sequence"/>
</dbReference>
<gene>
    <name evidence="1" type="ORF">H9882_05920</name>
</gene>
<reference evidence="1" key="1">
    <citation type="journal article" date="2021" name="PeerJ">
        <title>Extensive microbial diversity within the chicken gut microbiome revealed by metagenomics and culture.</title>
        <authorList>
            <person name="Gilroy R."/>
            <person name="Ravi A."/>
            <person name="Getino M."/>
            <person name="Pursley I."/>
            <person name="Horton D.L."/>
            <person name="Alikhan N.F."/>
            <person name="Baker D."/>
            <person name="Gharbi K."/>
            <person name="Hall N."/>
            <person name="Watson M."/>
            <person name="Adriaenssens E.M."/>
            <person name="Foster-Nyarko E."/>
            <person name="Jarju S."/>
            <person name="Secka A."/>
            <person name="Antonio M."/>
            <person name="Oren A."/>
            <person name="Chaudhuri R.R."/>
            <person name="La Ragione R."/>
            <person name="Hildebrand F."/>
            <person name="Pallen M.J."/>
        </authorList>
    </citation>
    <scope>NUCLEOTIDE SEQUENCE</scope>
    <source>
        <strain evidence="1">B5_2728</strain>
    </source>
</reference>
<dbReference type="AlphaFoldDB" id="A0A948T2U7"/>
<sequence>MITSIIIHSVRLKEKAFCIFLIAKRDEKLLFSERNPEQKGEKLSIKQNTAWQAVPCAKLVFCV</sequence>
<proteinExistence type="predicted"/>
<evidence type="ECO:0000313" key="1">
    <source>
        <dbReference type="EMBL" id="MBU3806413.1"/>
    </source>
</evidence>
<evidence type="ECO:0000313" key="2">
    <source>
        <dbReference type="Proteomes" id="UP000713596"/>
    </source>
</evidence>
<accession>A0A948T2U7</accession>